<proteinExistence type="inferred from homology"/>
<feature type="transmembrane region" description="Helical" evidence="17">
    <location>
        <begin position="233"/>
        <end position="254"/>
    </location>
</feature>
<comment type="similarity">
    <text evidence="2 17">Belongs to the complex I subunit 2 family.</text>
</comment>
<evidence type="ECO:0000313" key="20">
    <source>
        <dbReference type="EMBL" id="ATG83370.1"/>
    </source>
</evidence>
<dbReference type="EMBL" id="KY038005">
    <property type="protein sequence ID" value="ATG83370.1"/>
    <property type="molecule type" value="Genomic_DNA"/>
</dbReference>
<evidence type="ECO:0000256" key="5">
    <source>
        <dbReference type="ARBA" id="ARBA00022448"/>
    </source>
</evidence>
<keyword evidence="11 17" id="KW-1133">Transmembrane helix</keyword>
<evidence type="ECO:0000256" key="8">
    <source>
        <dbReference type="ARBA" id="ARBA00022792"/>
    </source>
</evidence>
<feature type="transmembrane region" description="Helical" evidence="17">
    <location>
        <begin position="91"/>
        <end position="115"/>
    </location>
</feature>
<comment type="function">
    <text evidence="17">Core subunit of the mitochondrial membrane respiratory chain NADH dehydrogenase (Complex I) which catalyzes electron transfer from NADH through the respiratory chain, using ubiquinone as an electron acceptor. Essential for the catalytic activity and assembly of complex I.</text>
</comment>
<keyword evidence="7 17" id="KW-0812">Transmembrane</keyword>
<evidence type="ECO:0000256" key="15">
    <source>
        <dbReference type="ARBA" id="ARBA00023136"/>
    </source>
</evidence>
<keyword evidence="10 17" id="KW-0249">Electron transport</keyword>
<feature type="transmembrane region" description="Helical" evidence="17">
    <location>
        <begin position="57"/>
        <end position="79"/>
    </location>
</feature>
<dbReference type="InterPro" id="IPR001750">
    <property type="entry name" value="ND/Mrp_TM"/>
</dbReference>
<evidence type="ECO:0000256" key="11">
    <source>
        <dbReference type="ARBA" id="ARBA00022989"/>
    </source>
</evidence>
<evidence type="ECO:0000256" key="16">
    <source>
        <dbReference type="ARBA" id="ARBA00049551"/>
    </source>
</evidence>
<evidence type="ECO:0000256" key="12">
    <source>
        <dbReference type="ARBA" id="ARBA00023027"/>
    </source>
</evidence>
<evidence type="ECO:0000256" key="4">
    <source>
        <dbReference type="ARBA" id="ARBA00021008"/>
    </source>
</evidence>
<feature type="transmembrane region" description="Helical" evidence="17">
    <location>
        <begin position="178"/>
        <end position="197"/>
    </location>
</feature>
<evidence type="ECO:0000256" key="3">
    <source>
        <dbReference type="ARBA" id="ARBA00012944"/>
    </source>
</evidence>
<keyword evidence="13 17" id="KW-0830">Ubiquinone</keyword>
<dbReference type="EC" id="7.1.1.2" evidence="3 17"/>
<name>A0A291I2H9_9SAUR</name>
<evidence type="ECO:0000256" key="13">
    <source>
        <dbReference type="ARBA" id="ARBA00023075"/>
    </source>
</evidence>
<dbReference type="InterPro" id="IPR050175">
    <property type="entry name" value="Complex_I_Subunit_2"/>
</dbReference>
<dbReference type="AlphaFoldDB" id="A0A291I2H9"/>
<dbReference type="GO" id="GO:0008137">
    <property type="term" value="F:NADH dehydrogenase (ubiquinone) activity"/>
    <property type="evidence" value="ECO:0007669"/>
    <property type="project" value="UniProtKB-EC"/>
</dbReference>
<evidence type="ECO:0000256" key="14">
    <source>
        <dbReference type="ARBA" id="ARBA00023128"/>
    </source>
</evidence>
<keyword evidence="8 17" id="KW-0999">Mitochondrion inner membrane</keyword>
<keyword evidence="6 17" id="KW-0679">Respiratory chain</keyword>
<feature type="domain" description="NADH:quinone oxidoreductase/Mrp antiporter transmembrane" evidence="18">
    <location>
        <begin position="23"/>
        <end position="282"/>
    </location>
</feature>
<comment type="subcellular location">
    <subcellularLocation>
        <location evidence="1 17">Mitochondrion inner membrane</location>
        <topology evidence="1 17">Multi-pass membrane protein</topology>
    </subcellularLocation>
</comment>
<dbReference type="Pfam" id="PF06444">
    <property type="entry name" value="NADH_dehy_S2_C"/>
    <property type="match status" value="1"/>
</dbReference>
<evidence type="ECO:0000256" key="17">
    <source>
        <dbReference type="RuleBase" id="RU003403"/>
    </source>
</evidence>
<evidence type="ECO:0000256" key="2">
    <source>
        <dbReference type="ARBA" id="ARBA00007012"/>
    </source>
</evidence>
<feature type="transmembrane region" description="Helical" evidence="17">
    <location>
        <begin position="152"/>
        <end position="171"/>
    </location>
</feature>
<feature type="domain" description="NADH dehydrogenase subunit 2 C-terminal" evidence="19">
    <location>
        <begin position="290"/>
        <end position="342"/>
    </location>
</feature>
<dbReference type="PANTHER" id="PTHR46552:SF1">
    <property type="entry name" value="NADH-UBIQUINONE OXIDOREDUCTASE CHAIN 2"/>
    <property type="match status" value="1"/>
</dbReference>
<evidence type="ECO:0000259" key="18">
    <source>
        <dbReference type="Pfam" id="PF00361"/>
    </source>
</evidence>
<keyword evidence="12 17" id="KW-0520">NAD</keyword>
<comment type="catalytic activity">
    <reaction evidence="16 17">
        <text>a ubiquinone + NADH + 5 H(+)(in) = a ubiquinol + NAD(+) + 4 H(+)(out)</text>
        <dbReference type="Rhea" id="RHEA:29091"/>
        <dbReference type="Rhea" id="RHEA-COMP:9565"/>
        <dbReference type="Rhea" id="RHEA-COMP:9566"/>
        <dbReference type="ChEBI" id="CHEBI:15378"/>
        <dbReference type="ChEBI" id="CHEBI:16389"/>
        <dbReference type="ChEBI" id="CHEBI:17976"/>
        <dbReference type="ChEBI" id="CHEBI:57540"/>
        <dbReference type="ChEBI" id="CHEBI:57945"/>
        <dbReference type="EC" id="7.1.1.2"/>
    </reaction>
</comment>
<dbReference type="PRINTS" id="PR01436">
    <property type="entry name" value="NADHDHGNASE2"/>
</dbReference>
<feature type="transmembrane region" description="Helical" evidence="17">
    <location>
        <begin position="274"/>
        <end position="294"/>
    </location>
</feature>
<reference evidence="20" key="1">
    <citation type="submission" date="2016-10" db="EMBL/GenBank/DDBJ databases">
        <title>Cryptic species, taxonomic inflation, or a bit of both? New species phenomenon in Sri Lanka as suggested by a phylogeny of dwarf geckos (Reptilia, Squamata, Gekkonidae, Cnemaspis).</title>
        <authorList>
            <person name="Agarwal I."/>
            <person name="Biswas S."/>
            <person name="Bauer A.M."/>
            <person name="Greenbaum E."/>
            <person name="Jackman T.R."/>
            <person name="de Silva A."/>
            <person name="Batuwita S."/>
        </authorList>
    </citation>
    <scope>NUCLEOTIDE SEQUENCE</scope>
</reference>
<evidence type="ECO:0000259" key="19">
    <source>
        <dbReference type="Pfam" id="PF06444"/>
    </source>
</evidence>
<dbReference type="InterPro" id="IPR010933">
    <property type="entry name" value="NADH_DH_su2_C"/>
</dbReference>
<keyword evidence="5" id="KW-0813">Transport</keyword>
<feature type="transmembrane region" description="Helical" evidence="17">
    <location>
        <begin position="26"/>
        <end position="45"/>
    </location>
</feature>
<protein>
    <recommendedName>
        <fullName evidence="4 17">NADH-ubiquinone oxidoreductase chain 2</fullName>
        <ecNumber evidence="3 17">7.1.1.2</ecNumber>
    </recommendedName>
</protein>
<dbReference type="GO" id="GO:0006120">
    <property type="term" value="P:mitochondrial electron transport, NADH to ubiquinone"/>
    <property type="evidence" value="ECO:0007669"/>
    <property type="project" value="InterPro"/>
</dbReference>
<dbReference type="GO" id="GO:0005743">
    <property type="term" value="C:mitochondrial inner membrane"/>
    <property type="evidence" value="ECO:0007669"/>
    <property type="project" value="UniProtKB-SubCell"/>
</dbReference>
<dbReference type="Pfam" id="PF00361">
    <property type="entry name" value="Proton_antipo_M"/>
    <property type="match status" value="1"/>
</dbReference>
<evidence type="ECO:0000256" key="6">
    <source>
        <dbReference type="ARBA" id="ARBA00022660"/>
    </source>
</evidence>
<accession>A0A291I2H9</accession>
<evidence type="ECO:0000256" key="1">
    <source>
        <dbReference type="ARBA" id="ARBA00004448"/>
    </source>
</evidence>
<geneLocation type="mitochondrion" evidence="20"/>
<sequence length="345" mass="38073">MSPLVWTLFLTSLSTSTTMVMLSHHWLLAWLALELNTLSILPIIIKQHHPRATEAATKYFLTQAAAAALILFTSTMNAWQTGQWNITISNTMLTTTMITLALMLKLGLAPVHFWYPEVLQGSTLPTALLISTWQKIAPLTLLYMTMPALPTNMTLTIGMMSILLGGWAGLNQTQTRKIMAFSSIAHMGWLISIITLSPSITTLTYLMYTIMTSSLFISLNINTTNSIASLSTVWSHSPTLLTTMMLTLMSLGGLPPLSGFMPKWLILKELTEAGLFMLGTTMALASLPSLFFYIRMAYTTTLTLAPAPTNIKHNWRFKTTSKPGHPTTMTLALLLLPLTTLLNTT</sequence>
<keyword evidence="14 17" id="KW-0496">Mitochondrion</keyword>
<evidence type="ECO:0000256" key="7">
    <source>
        <dbReference type="ARBA" id="ARBA00022692"/>
    </source>
</evidence>
<keyword evidence="9 17" id="KW-1278">Translocase</keyword>
<dbReference type="InterPro" id="IPR003917">
    <property type="entry name" value="NADH_UbQ_OxRdtase_chain2"/>
</dbReference>
<organism evidence="20">
    <name type="scientific">Cnemaspis podihuna</name>
    <dbReference type="NCBI Taxonomy" id="1208023"/>
    <lineage>
        <taxon>Eukaryota</taxon>
        <taxon>Metazoa</taxon>
        <taxon>Chordata</taxon>
        <taxon>Craniata</taxon>
        <taxon>Vertebrata</taxon>
        <taxon>Euteleostomi</taxon>
        <taxon>Lepidosauria</taxon>
        <taxon>Squamata</taxon>
        <taxon>Bifurcata</taxon>
        <taxon>Gekkota</taxon>
        <taxon>Gekkonidae</taxon>
        <taxon>Gekkoninae</taxon>
        <taxon>Cnemaspis</taxon>
    </lineage>
</organism>
<feature type="transmembrane region" description="Helical" evidence="17">
    <location>
        <begin position="203"/>
        <end position="221"/>
    </location>
</feature>
<evidence type="ECO:0000256" key="9">
    <source>
        <dbReference type="ARBA" id="ARBA00022967"/>
    </source>
</evidence>
<keyword evidence="15 17" id="KW-0472">Membrane</keyword>
<evidence type="ECO:0000256" key="10">
    <source>
        <dbReference type="ARBA" id="ARBA00022982"/>
    </source>
</evidence>
<dbReference type="PANTHER" id="PTHR46552">
    <property type="entry name" value="NADH-UBIQUINONE OXIDOREDUCTASE CHAIN 2"/>
    <property type="match status" value="1"/>
</dbReference>